<proteinExistence type="predicted"/>
<feature type="domain" description="Ubiquitin-like" evidence="1">
    <location>
        <begin position="51"/>
        <end position="97"/>
    </location>
</feature>
<dbReference type="GO" id="GO:0000774">
    <property type="term" value="F:adenyl-nucleotide exchange factor activity"/>
    <property type="evidence" value="ECO:0007669"/>
    <property type="project" value="TreeGrafter"/>
</dbReference>
<dbReference type="GO" id="GO:0005737">
    <property type="term" value="C:cytoplasm"/>
    <property type="evidence" value="ECO:0007669"/>
    <property type="project" value="TreeGrafter"/>
</dbReference>
<protein>
    <recommendedName>
        <fullName evidence="1">Ubiquitin-like domain-containing protein</fullName>
    </recommendedName>
</protein>
<dbReference type="PANTHER" id="PTHR12329:SF40">
    <property type="entry name" value="BAG FAMILY MOLECULAR CHAPERONE REGULATOR 4"/>
    <property type="match status" value="1"/>
</dbReference>
<dbReference type="EMBL" id="JBEDUW010000006">
    <property type="protein sequence ID" value="KAK9920379.1"/>
    <property type="molecule type" value="Genomic_DNA"/>
</dbReference>
<accession>A0AAW1W6L8</accession>
<name>A0AAW1W6L8_RUBAR</name>
<reference evidence="2 3" key="1">
    <citation type="journal article" date="2023" name="G3 (Bethesda)">
        <title>A chromosome-length genome assembly and annotation of blackberry (Rubus argutus, cv. 'Hillquist').</title>
        <authorList>
            <person name="Bruna T."/>
            <person name="Aryal R."/>
            <person name="Dudchenko O."/>
            <person name="Sargent D.J."/>
            <person name="Mead D."/>
            <person name="Buti M."/>
            <person name="Cavallini A."/>
            <person name="Hytonen T."/>
            <person name="Andres J."/>
            <person name="Pham M."/>
            <person name="Weisz D."/>
            <person name="Mascagni F."/>
            <person name="Usai G."/>
            <person name="Natali L."/>
            <person name="Bassil N."/>
            <person name="Fernandez G.E."/>
            <person name="Lomsadze A."/>
            <person name="Armour M."/>
            <person name="Olukolu B."/>
            <person name="Poorten T."/>
            <person name="Britton C."/>
            <person name="Davik J."/>
            <person name="Ashrafi H."/>
            <person name="Aiden E.L."/>
            <person name="Borodovsky M."/>
            <person name="Worthington M."/>
        </authorList>
    </citation>
    <scope>NUCLEOTIDE SEQUENCE [LARGE SCALE GENOMIC DNA]</scope>
    <source>
        <strain evidence="2">PI 553951</strain>
    </source>
</reference>
<dbReference type="InterPro" id="IPR000626">
    <property type="entry name" value="Ubiquitin-like_dom"/>
</dbReference>
<dbReference type="GO" id="GO:0050821">
    <property type="term" value="P:protein stabilization"/>
    <property type="evidence" value="ECO:0007669"/>
    <property type="project" value="TreeGrafter"/>
</dbReference>
<dbReference type="GO" id="GO:0051087">
    <property type="term" value="F:protein-folding chaperone binding"/>
    <property type="evidence" value="ECO:0007669"/>
    <property type="project" value="InterPro"/>
</dbReference>
<evidence type="ECO:0000313" key="3">
    <source>
        <dbReference type="Proteomes" id="UP001457282"/>
    </source>
</evidence>
<dbReference type="PANTHER" id="PTHR12329">
    <property type="entry name" value="BCL2-ASSOCIATED ATHANOGENE"/>
    <property type="match status" value="1"/>
</dbReference>
<dbReference type="Gene3D" id="3.10.20.90">
    <property type="entry name" value="Phosphatidylinositol 3-kinase Catalytic Subunit, Chain A, domain 1"/>
    <property type="match status" value="1"/>
</dbReference>
<comment type="caution">
    <text evidence="2">The sequence shown here is derived from an EMBL/GenBank/DDBJ whole genome shotgun (WGS) entry which is preliminary data.</text>
</comment>
<sequence>MLKTNSSPKGLVPFQNDEEVDWELRPGGMLVQRREDDAAAAAASASRGPIITIHVSHGSDHHVLSLPAHSTFGELKSLLSQKTGLEPDGQKLLFRGKRRRMRSIWRWRV</sequence>
<dbReference type="SUPFAM" id="SSF54236">
    <property type="entry name" value="Ubiquitin-like"/>
    <property type="match status" value="1"/>
</dbReference>
<dbReference type="AlphaFoldDB" id="A0AAW1W6L8"/>
<evidence type="ECO:0000313" key="2">
    <source>
        <dbReference type="EMBL" id="KAK9920379.1"/>
    </source>
</evidence>
<gene>
    <name evidence="2" type="ORF">M0R45_028934</name>
</gene>
<keyword evidence="3" id="KW-1185">Reference proteome</keyword>
<evidence type="ECO:0000259" key="1">
    <source>
        <dbReference type="PROSITE" id="PS50053"/>
    </source>
</evidence>
<organism evidence="2 3">
    <name type="scientific">Rubus argutus</name>
    <name type="common">Southern blackberry</name>
    <dbReference type="NCBI Taxonomy" id="59490"/>
    <lineage>
        <taxon>Eukaryota</taxon>
        <taxon>Viridiplantae</taxon>
        <taxon>Streptophyta</taxon>
        <taxon>Embryophyta</taxon>
        <taxon>Tracheophyta</taxon>
        <taxon>Spermatophyta</taxon>
        <taxon>Magnoliopsida</taxon>
        <taxon>eudicotyledons</taxon>
        <taxon>Gunneridae</taxon>
        <taxon>Pentapetalae</taxon>
        <taxon>rosids</taxon>
        <taxon>fabids</taxon>
        <taxon>Rosales</taxon>
        <taxon>Rosaceae</taxon>
        <taxon>Rosoideae</taxon>
        <taxon>Rosoideae incertae sedis</taxon>
        <taxon>Rubus</taxon>
    </lineage>
</organism>
<dbReference type="Pfam" id="PF00240">
    <property type="entry name" value="ubiquitin"/>
    <property type="match status" value="1"/>
</dbReference>
<dbReference type="InterPro" id="IPR029071">
    <property type="entry name" value="Ubiquitin-like_domsf"/>
</dbReference>
<dbReference type="Proteomes" id="UP001457282">
    <property type="component" value="Unassembled WGS sequence"/>
</dbReference>
<dbReference type="PROSITE" id="PS50053">
    <property type="entry name" value="UBIQUITIN_2"/>
    <property type="match status" value="1"/>
</dbReference>
<dbReference type="InterPro" id="IPR039773">
    <property type="entry name" value="BAG_chaperone_regulator"/>
</dbReference>